<keyword evidence="1 2" id="KW-0472">Membrane</keyword>
<keyword evidence="1" id="KW-1003">Cell membrane</keyword>
<evidence type="ECO:0000313" key="4">
    <source>
        <dbReference type="Proteomes" id="UP000037146"/>
    </source>
</evidence>
<comment type="caution">
    <text evidence="3">The sequence shown here is derived from an EMBL/GenBank/DDBJ whole genome shotgun (WGS) entry which is preliminary data.</text>
</comment>
<dbReference type="InterPro" id="IPR014196">
    <property type="entry name" value="SpoIIM"/>
</dbReference>
<evidence type="ECO:0000313" key="3">
    <source>
        <dbReference type="EMBL" id="KMY50667.1"/>
    </source>
</evidence>
<dbReference type="Pfam" id="PF01944">
    <property type="entry name" value="SpoIIM"/>
    <property type="match status" value="1"/>
</dbReference>
<feature type="transmembrane region" description="Helical" evidence="2">
    <location>
        <begin position="21"/>
        <end position="45"/>
    </location>
</feature>
<dbReference type="PATRIC" id="fig|1679170.3.peg.3435"/>
<dbReference type="AlphaFoldDB" id="A0A0K9GWL9"/>
<dbReference type="NCBIfam" id="TIGR02831">
    <property type="entry name" value="spo_II_M"/>
    <property type="match status" value="1"/>
</dbReference>
<feature type="transmembrane region" description="Helical" evidence="2">
    <location>
        <begin position="84"/>
        <end position="107"/>
    </location>
</feature>
<reference evidence="4" key="1">
    <citation type="submission" date="2015-07" db="EMBL/GenBank/DDBJ databases">
        <title>Genome sequencing project for genomic taxonomy and phylogenomics of Bacillus-like bacteria.</title>
        <authorList>
            <person name="Liu B."/>
            <person name="Wang J."/>
            <person name="Zhu Y."/>
            <person name="Liu G."/>
            <person name="Chen Q."/>
            <person name="Chen Z."/>
            <person name="Lan J."/>
            <person name="Che J."/>
            <person name="Ge C."/>
            <person name="Shi H."/>
            <person name="Pan Z."/>
            <person name="Liu X."/>
        </authorList>
    </citation>
    <scope>NUCLEOTIDE SEQUENCE [LARGE SCALE GENOMIC DNA]</scope>
    <source>
        <strain evidence="4">FJAT-27997</strain>
    </source>
</reference>
<gene>
    <name evidence="3" type="ORF">AC625_15065</name>
</gene>
<dbReference type="PIRSF" id="PIRSF038973">
    <property type="entry name" value="SpoIIM"/>
    <property type="match status" value="1"/>
</dbReference>
<dbReference type="RefSeq" id="WP_049682020.1">
    <property type="nucleotide sequence ID" value="NZ_LFZW01000001.1"/>
</dbReference>
<keyword evidence="1 2" id="KW-0812">Transmembrane</keyword>
<feature type="transmembrane region" description="Helical" evidence="2">
    <location>
        <begin position="139"/>
        <end position="156"/>
    </location>
</feature>
<evidence type="ECO:0000256" key="1">
    <source>
        <dbReference type="PIRNR" id="PIRNR038973"/>
    </source>
</evidence>
<dbReference type="InterPro" id="IPR002798">
    <property type="entry name" value="SpoIIM-like"/>
</dbReference>
<evidence type="ECO:0000256" key="2">
    <source>
        <dbReference type="SAM" id="Phobius"/>
    </source>
</evidence>
<keyword evidence="4" id="KW-1185">Reference proteome</keyword>
<comment type="function">
    <text evidence="1">Required for complete septum migration and engulfment of the forespore compartment during sporulation. Required for stabilizing and recruiting of SpoIIP to the septal membrane.</text>
</comment>
<comment type="subunit">
    <text evidence="1">Component of the MPD complex composed of SpoIIM, SpoIIP and SpoIID.</text>
</comment>
<accession>A0A0K9GWL9</accession>
<dbReference type="OrthoDB" id="2065033at2"/>
<protein>
    <recommendedName>
        <fullName evidence="1">Stage II sporulation protein M</fullName>
    </recommendedName>
</protein>
<keyword evidence="2" id="KW-1133">Transmembrane helix</keyword>
<sequence length="215" mass="23812">MKKKSVVQNAAINHINEHSSLYVFITVLFLMGVIFGAILVNSLSFTQSDDLFYYLSQFFGQVSEAKITADWDMFTQSVSHNVKYIAVMWILGVSVIGLPVILVLLFLKGIVVGFTVGFLVSQMGWGGFLLSFVSILPQNIIIVPVFIIIAVISVSLSTKMIQRILMKQIREPLKPIIMRYIFALTVSVVFLAGAGAIEAYVSPSLMKNVVSLLNR</sequence>
<dbReference type="GO" id="GO:0005886">
    <property type="term" value="C:plasma membrane"/>
    <property type="evidence" value="ECO:0007669"/>
    <property type="project" value="UniProtKB-SubCell"/>
</dbReference>
<keyword evidence="1" id="KW-0749">Sporulation</keyword>
<dbReference type="EMBL" id="LFZW01000001">
    <property type="protein sequence ID" value="KMY50667.1"/>
    <property type="molecule type" value="Genomic_DNA"/>
</dbReference>
<proteinExistence type="predicted"/>
<name>A0A0K9GWL9_9BACI</name>
<dbReference type="GO" id="GO:0030435">
    <property type="term" value="P:sporulation resulting in formation of a cellular spore"/>
    <property type="evidence" value="ECO:0007669"/>
    <property type="project" value="UniProtKB-KW"/>
</dbReference>
<dbReference type="STRING" id="1679170.AC625_15065"/>
<feature type="transmembrane region" description="Helical" evidence="2">
    <location>
        <begin position="177"/>
        <end position="197"/>
    </location>
</feature>
<dbReference type="Proteomes" id="UP000037146">
    <property type="component" value="Unassembled WGS sequence"/>
</dbReference>
<comment type="subcellular location">
    <subcellularLocation>
        <location evidence="1">Cell membrane</location>
        <topology evidence="1">Multi-pass membrane protein</topology>
    </subcellularLocation>
    <text evidence="1">Localizes to the sporulation septum and to the second division site within the mother cell. Before the start of engulfment localizes to the septal midpoint, then spreads throughout the septum prior to becoming enriched at the leading edge of the engulfing membrane, where it remains until the completion of membrane migration. Some remain partially trapped at the septum during engulfment and upon completion of engulfment become dispersed in the outer forespore membrane. Localization of the MPD complex to the septal membrane is dependent on SpoIIB.</text>
</comment>
<feature type="transmembrane region" description="Helical" evidence="2">
    <location>
        <begin position="114"/>
        <end position="133"/>
    </location>
</feature>
<organism evidence="3 4">
    <name type="scientific">Peribacillus loiseleuriae</name>
    <dbReference type="NCBI Taxonomy" id="1679170"/>
    <lineage>
        <taxon>Bacteria</taxon>
        <taxon>Bacillati</taxon>
        <taxon>Bacillota</taxon>
        <taxon>Bacilli</taxon>
        <taxon>Bacillales</taxon>
        <taxon>Bacillaceae</taxon>
        <taxon>Peribacillus</taxon>
    </lineage>
</organism>